<evidence type="ECO:0008006" key="4">
    <source>
        <dbReference type="Google" id="ProtNLM"/>
    </source>
</evidence>
<reference evidence="2 3" key="1">
    <citation type="submission" date="2019-05" db="EMBL/GenBank/DDBJ databases">
        <title>Pseudomonas edaphica sp. nov., isolated from rhizospheric soil of Cistus ladanifer L. in Spain.</title>
        <authorList>
            <person name="Peix A."/>
        </authorList>
    </citation>
    <scope>NUCLEOTIDE SEQUENCE [LARGE SCALE GENOMIC DNA]</scope>
    <source>
        <strain evidence="2 3">RD25</strain>
    </source>
</reference>
<name>A0ABY2TW79_9PSED</name>
<organism evidence="2 3">
    <name type="scientific">Pseudomonas edaphica</name>
    <dbReference type="NCBI Taxonomy" id="2006980"/>
    <lineage>
        <taxon>Bacteria</taxon>
        <taxon>Pseudomonadati</taxon>
        <taxon>Pseudomonadota</taxon>
        <taxon>Gammaproteobacteria</taxon>
        <taxon>Pseudomonadales</taxon>
        <taxon>Pseudomonadaceae</taxon>
        <taxon>Pseudomonas</taxon>
    </lineage>
</organism>
<gene>
    <name evidence="2" type="ORF">FEM54_30025</name>
</gene>
<evidence type="ECO:0000313" key="2">
    <source>
        <dbReference type="EMBL" id="TLG87579.1"/>
    </source>
</evidence>
<accession>A0ABY2TW79</accession>
<dbReference type="RefSeq" id="WP_138454009.1">
    <property type="nucleotide sequence ID" value="NZ_VBVZ01000757.1"/>
</dbReference>
<comment type="caution">
    <text evidence="2">The sequence shown here is derived from an EMBL/GenBank/DDBJ whole genome shotgun (WGS) entry which is preliminary data.</text>
</comment>
<evidence type="ECO:0000256" key="1">
    <source>
        <dbReference type="SAM" id="Coils"/>
    </source>
</evidence>
<dbReference type="Proteomes" id="UP000304941">
    <property type="component" value="Unassembled WGS sequence"/>
</dbReference>
<protein>
    <recommendedName>
        <fullName evidence="4">Zinc ribbon domain-containing protein</fullName>
    </recommendedName>
</protein>
<evidence type="ECO:0000313" key="3">
    <source>
        <dbReference type="Proteomes" id="UP000304941"/>
    </source>
</evidence>
<proteinExistence type="predicted"/>
<keyword evidence="3" id="KW-1185">Reference proteome</keyword>
<sequence>MSEVKKWYIGEFGGEAQARPCSPAEFEIIHASEGRYFVLAENYDSAVQCFLTAAEGCVAAERREQALQQRLTAADEALDKAADEFSLMSLEAGQRMDVLEGLLRDASAWIKHNSFHGTDAIELWERIDAALKRSKPFTCTWTEGGFSWHTGCGKEWQFTDGGLPAENGMHFCHSCGKALVVDEDQPESERES</sequence>
<feature type="coiled-coil region" evidence="1">
    <location>
        <begin position="57"/>
        <end position="84"/>
    </location>
</feature>
<keyword evidence="1" id="KW-0175">Coiled coil</keyword>
<dbReference type="EMBL" id="VBVZ01000757">
    <property type="protein sequence ID" value="TLG87579.1"/>
    <property type="molecule type" value="Genomic_DNA"/>
</dbReference>